<dbReference type="AlphaFoldDB" id="A0A382E6D6"/>
<reference evidence="1" key="1">
    <citation type="submission" date="2018-05" db="EMBL/GenBank/DDBJ databases">
        <authorList>
            <person name="Lanie J.A."/>
            <person name="Ng W.-L."/>
            <person name="Kazmierczak K.M."/>
            <person name="Andrzejewski T.M."/>
            <person name="Davidsen T.M."/>
            <person name="Wayne K.J."/>
            <person name="Tettelin H."/>
            <person name="Glass J.I."/>
            <person name="Rusch D."/>
            <person name="Podicherti R."/>
            <person name="Tsui H.-C.T."/>
            <person name="Winkler M.E."/>
        </authorList>
    </citation>
    <scope>NUCLEOTIDE SEQUENCE</scope>
</reference>
<feature type="non-terminal residue" evidence="1">
    <location>
        <position position="1"/>
    </location>
</feature>
<proteinExistence type="predicted"/>
<name>A0A382E6D6_9ZZZZ</name>
<sequence>FFKLSVQDCKKFIEHYECFESKYVELLWEIPFTSFARFVDLGTWLINQGPGCFEIDTQNDYEQALLVFQKSRDSF</sequence>
<accession>A0A382E6D6</accession>
<dbReference type="EMBL" id="UINC01042694">
    <property type="protein sequence ID" value="SVB45674.1"/>
    <property type="molecule type" value="Genomic_DNA"/>
</dbReference>
<protein>
    <submittedName>
        <fullName evidence="1">Uncharacterized protein</fullName>
    </submittedName>
</protein>
<gene>
    <name evidence="1" type="ORF">METZ01_LOCUS198528</name>
</gene>
<organism evidence="1">
    <name type="scientific">marine metagenome</name>
    <dbReference type="NCBI Taxonomy" id="408172"/>
    <lineage>
        <taxon>unclassified sequences</taxon>
        <taxon>metagenomes</taxon>
        <taxon>ecological metagenomes</taxon>
    </lineage>
</organism>
<evidence type="ECO:0000313" key="1">
    <source>
        <dbReference type="EMBL" id="SVB45674.1"/>
    </source>
</evidence>